<dbReference type="AlphaFoldDB" id="A0A518E4Y1"/>
<feature type="signal peptide" evidence="1">
    <location>
        <begin position="1"/>
        <end position="21"/>
    </location>
</feature>
<reference evidence="2 3" key="1">
    <citation type="submission" date="2019-02" db="EMBL/GenBank/DDBJ databases">
        <title>Deep-cultivation of Planctomycetes and their phenomic and genomic characterization uncovers novel biology.</title>
        <authorList>
            <person name="Wiegand S."/>
            <person name="Jogler M."/>
            <person name="Boedeker C."/>
            <person name="Pinto D."/>
            <person name="Vollmers J."/>
            <person name="Rivas-Marin E."/>
            <person name="Kohn T."/>
            <person name="Peeters S.H."/>
            <person name="Heuer A."/>
            <person name="Rast P."/>
            <person name="Oberbeckmann S."/>
            <person name="Bunk B."/>
            <person name="Jeske O."/>
            <person name="Meyerdierks A."/>
            <person name="Storesund J.E."/>
            <person name="Kallscheuer N."/>
            <person name="Luecker S."/>
            <person name="Lage O.M."/>
            <person name="Pohl T."/>
            <person name="Merkel B.J."/>
            <person name="Hornburger P."/>
            <person name="Mueller R.-W."/>
            <person name="Bruemmer F."/>
            <person name="Labrenz M."/>
            <person name="Spormann A.M."/>
            <person name="Op den Camp H."/>
            <person name="Overmann J."/>
            <person name="Amann R."/>
            <person name="Jetten M.S.M."/>
            <person name="Mascher T."/>
            <person name="Medema M.H."/>
            <person name="Devos D.P."/>
            <person name="Kaster A.-K."/>
            <person name="Ovreas L."/>
            <person name="Rohde M."/>
            <person name="Galperin M.Y."/>
            <person name="Jogler C."/>
        </authorList>
    </citation>
    <scope>NUCLEOTIDE SEQUENCE [LARGE SCALE GENOMIC DNA]</scope>
    <source>
        <strain evidence="2 3">Pla85_3_4</strain>
    </source>
</reference>
<keyword evidence="1" id="KW-0732">Signal</keyword>
<dbReference type="OrthoDB" id="263325at2"/>
<protein>
    <recommendedName>
        <fullName evidence="4">Bacterial type II/III secretion system short domain protein</fullName>
    </recommendedName>
</protein>
<gene>
    <name evidence="2" type="ORF">Pla8534_70500</name>
</gene>
<accession>A0A518E4Y1</accession>
<organism evidence="2 3">
    <name type="scientific">Lignipirellula cremea</name>
    <dbReference type="NCBI Taxonomy" id="2528010"/>
    <lineage>
        <taxon>Bacteria</taxon>
        <taxon>Pseudomonadati</taxon>
        <taxon>Planctomycetota</taxon>
        <taxon>Planctomycetia</taxon>
        <taxon>Pirellulales</taxon>
        <taxon>Pirellulaceae</taxon>
        <taxon>Lignipirellula</taxon>
    </lineage>
</organism>
<sequence length="541" mass="58891" precursor="true">MLARIALSLCLAFLFAGFSGAQPVPRGPEGEEPPAIPRIAEEPKTVDPSVAMPRELAVKATHDFSDSSLREVVAWLQNDQKLAVLLDTGALSKAGVSLAEPVSDRLHDEAVYLLLNRLRSLGLAWYFEDSILTITTPEVAESVAATLPYNVGDLLDAGYDMDLLTDLITSTLQPDSWEEIGGEGVISALGDVLFVRQNGERQREVQGFLAALRKHARQTFVNDPAPHVALRAKLDQHVTVDFSETPLATAVEQLSKITQADIRLDRRALRHVNVREREPVTLKLHDRNLKTAIQGMLLDLELTFILRDGVLWITSPDEAQASLRTAVYDVRDLCRDEGESDALAEAISSQTAPESWEQVGGPGAIHFGLPGVMVVTQEERLHANVLKLLETYRTALRESKPRTRESDKSNKVTTVYYRVHTAVARDLATLLPRIVRPDSWKTDARPEAPGEITVVSSSPEMTILNEANGTGEKLQIGQIQLVLSRSVMLIRQTGAAHDEIAEVIHRVENGDVMGNSAEGFGGGMGGGGFGGGFFSVPAGGR</sequence>
<evidence type="ECO:0000313" key="3">
    <source>
        <dbReference type="Proteomes" id="UP000317648"/>
    </source>
</evidence>
<proteinExistence type="predicted"/>
<evidence type="ECO:0000256" key="1">
    <source>
        <dbReference type="SAM" id="SignalP"/>
    </source>
</evidence>
<name>A0A518E4Y1_9BACT</name>
<evidence type="ECO:0008006" key="4">
    <source>
        <dbReference type="Google" id="ProtNLM"/>
    </source>
</evidence>
<dbReference type="EMBL" id="CP036433">
    <property type="protein sequence ID" value="QDU99139.1"/>
    <property type="molecule type" value="Genomic_DNA"/>
</dbReference>
<feature type="chain" id="PRO_5021981622" description="Bacterial type II/III secretion system short domain protein" evidence="1">
    <location>
        <begin position="22"/>
        <end position="541"/>
    </location>
</feature>
<keyword evidence="3" id="KW-1185">Reference proteome</keyword>
<dbReference type="Proteomes" id="UP000317648">
    <property type="component" value="Chromosome"/>
</dbReference>
<dbReference type="KEGG" id="lcre:Pla8534_70500"/>
<evidence type="ECO:0000313" key="2">
    <source>
        <dbReference type="EMBL" id="QDU99139.1"/>
    </source>
</evidence>
<dbReference type="RefSeq" id="WP_145058922.1">
    <property type="nucleotide sequence ID" value="NZ_CP036433.1"/>
</dbReference>